<name>A0A841AKN1_9MICO</name>
<keyword evidence="7" id="KW-1185">Reference proteome</keyword>
<feature type="domain" description="Protein kinase" evidence="5">
    <location>
        <begin position="24"/>
        <end position="284"/>
    </location>
</feature>
<evidence type="ECO:0000313" key="6">
    <source>
        <dbReference type="EMBL" id="MBB5842009.1"/>
    </source>
</evidence>
<keyword evidence="2" id="KW-0547">Nucleotide-binding</keyword>
<evidence type="ECO:0000256" key="3">
    <source>
        <dbReference type="ARBA" id="ARBA00022777"/>
    </source>
</evidence>
<evidence type="ECO:0000256" key="1">
    <source>
        <dbReference type="ARBA" id="ARBA00022679"/>
    </source>
</evidence>
<dbReference type="GO" id="GO:0005524">
    <property type="term" value="F:ATP binding"/>
    <property type="evidence" value="ECO:0007669"/>
    <property type="project" value="UniProtKB-KW"/>
</dbReference>
<organism evidence="6 7">
    <name type="scientific">Conyzicola lurida</name>
    <dbReference type="NCBI Taxonomy" id="1172621"/>
    <lineage>
        <taxon>Bacteria</taxon>
        <taxon>Bacillati</taxon>
        <taxon>Actinomycetota</taxon>
        <taxon>Actinomycetes</taxon>
        <taxon>Micrococcales</taxon>
        <taxon>Microbacteriaceae</taxon>
        <taxon>Conyzicola</taxon>
    </lineage>
</organism>
<dbReference type="PROSITE" id="PS00109">
    <property type="entry name" value="PROTEIN_KINASE_TYR"/>
    <property type="match status" value="1"/>
</dbReference>
<dbReference type="AlphaFoldDB" id="A0A841AKN1"/>
<dbReference type="PANTHER" id="PTHR43289:SF34">
    <property type="entry name" value="SERINE_THREONINE-PROTEIN KINASE YBDM-RELATED"/>
    <property type="match status" value="1"/>
</dbReference>
<dbReference type="InterPro" id="IPR008266">
    <property type="entry name" value="Tyr_kinase_AS"/>
</dbReference>
<evidence type="ECO:0000256" key="2">
    <source>
        <dbReference type="ARBA" id="ARBA00022741"/>
    </source>
</evidence>
<evidence type="ECO:0000313" key="7">
    <source>
        <dbReference type="Proteomes" id="UP000536685"/>
    </source>
</evidence>
<keyword evidence="4" id="KW-0067">ATP-binding</keyword>
<keyword evidence="6" id="KW-0723">Serine/threonine-protein kinase</keyword>
<dbReference type="InterPro" id="IPR000719">
    <property type="entry name" value="Prot_kinase_dom"/>
</dbReference>
<dbReference type="Gene3D" id="3.30.200.20">
    <property type="entry name" value="Phosphorylase Kinase, domain 1"/>
    <property type="match status" value="1"/>
</dbReference>
<accession>A0A841AKN1</accession>
<dbReference type="InterPro" id="IPR011009">
    <property type="entry name" value="Kinase-like_dom_sf"/>
</dbReference>
<dbReference type="Pfam" id="PF00069">
    <property type="entry name" value="Pkinase"/>
    <property type="match status" value="1"/>
</dbReference>
<proteinExistence type="predicted"/>
<gene>
    <name evidence="6" type="ORF">HD599_000332</name>
</gene>
<dbReference type="RefSeq" id="WP_184233050.1">
    <property type="nucleotide sequence ID" value="NZ_JACHMJ010000001.1"/>
</dbReference>
<dbReference type="EMBL" id="JACHMJ010000001">
    <property type="protein sequence ID" value="MBB5842009.1"/>
    <property type="molecule type" value="Genomic_DNA"/>
</dbReference>
<dbReference type="PANTHER" id="PTHR43289">
    <property type="entry name" value="MITOGEN-ACTIVATED PROTEIN KINASE KINASE KINASE 20-RELATED"/>
    <property type="match status" value="1"/>
</dbReference>
<dbReference type="Gene3D" id="1.10.510.10">
    <property type="entry name" value="Transferase(Phosphotransferase) domain 1"/>
    <property type="match status" value="1"/>
</dbReference>
<reference evidence="6 7" key="1">
    <citation type="submission" date="2020-08" db="EMBL/GenBank/DDBJ databases">
        <title>Sequencing the genomes of 1000 actinobacteria strains.</title>
        <authorList>
            <person name="Klenk H.-P."/>
        </authorList>
    </citation>
    <scope>NUCLEOTIDE SEQUENCE [LARGE SCALE GENOMIC DNA]</scope>
    <source>
        <strain evidence="6 7">DSM 105784</strain>
    </source>
</reference>
<evidence type="ECO:0000259" key="5">
    <source>
        <dbReference type="PROSITE" id="PS50011"/>
    </source>
</evidence>
<protein>
    <submittedName>
        <fullName evidence="6">Serine/threonine protein kinase</fullName>
    </submittedName>
</protein>
<dbReference type="GO" id="GO:0004674">
    <property type="term" value="F:protein serine/threonine kinase activity"/>
    <property type="evidence" value="ECO:0007669"/>
    <property type="project" value="UniProtKB-KW"/>
</dbReference>
<sequence>MGDDTVTTAEEKPELDAPLLSERYQPLQLLARGGAALVYRGRDEILKRDVAIKLFAAGDKANMDQFRDEVRVLASLNHHGVVSISDVGIDRSSPDDIRPFLVMEFVHGSTVRRTVAERELSAREIAEIGFEVAEALEYVHSRGVIHRDISPANIMLTDYGTASSRVRARLTDFGIAIKADTVSDADAATLGTAAYLSPEQTFNEQLTPATDIYSLGLVMLECFTRTRAFPGNAMDSALLRRSEDPPIPASVPEPWAGLIGRMTRRDAAQRPSATQLLRDIRAGLRASTPPVADDRG</sequence>
<dbReference type="SUPFAM" id="SSF56112">
    <property type="entry name" value="Protein kinase-like (PK-like)"/>
    <property type="match status" value="1"/>
</dbReference>
<dbReference type="PROSITE" id="PS50011">
    <property type="entry name" value="PROTEIN_KINASE_DOM"/>
    <property type="match status" value="1"/>
</dbReference>
<keyword evidence="1" id="KW-0808">Transferase</keyword>
<evidence type="ECO:0000256" key="4">
    <source>
        <dbReference type="ARBA" id="ARBA00022840"/>
    </source>
</evidence>
<keyword evidence="3 6" id="KW-0418">Kinase</keyword>
<dbReference type="CDD" id="cd14014">
    <property type="entry name" value="STKc_PknB_like"/>
    <property type="match status" value="1"/>
</dbReference>
<comment type="caution">
    <text evidence="6">The sequence shown here is derived from an EMBL/GenBank/DDBJ whole genome shotgun (WGS) entry which is preliminary data.</text>
</comment>
<dbReference type="Proteomes" id="UP000536685">
    <property type="component" value="Unassembled WGS sequence"/>
</dbReference>